<evidence type="ECO:0000256" key="8">
    <source>
        <dbReference type="ARBA" id="ARBA00032386"/>
    </source>
</evidence>
<accession>A0A6J6FK24</accession>
<dbReference type="GO" id="GO:0005737">
    <property type="term" value="C:cytoplasm"/>
    <property type="evidence" value="ECO:0007669"/>
    <property type="project" value="InterPro"/>
</dbReference>
<dbReference type="AlphaFoldDB" id="A0A6J6FK24"/>
<dbReference type="PROSITE" id="PS01125">
    <property type="entry name" value="ROK"/>
    <property type="match status" value="1"/>
</dbReference>
<reference evidence="9" key="1">
    <citation type="submission" date="2020-05" db="EMBL/GenBank/DDBJ databases">
        <authorList>
            <person name="Chiriac C."/>
            <person name="Salcher M."/>
            <person name="Ghai R."/>
            <person name="Kavagutti S V."/>
        </authorList>
    </citation>
    <scope>NUCLEOTIDE SEQUENCE</scope>
</reference>
<dbReference type="EMBL" id="CAEZTT010000175">
    <property type="protein sequence ID" value="CAB4584788.1"/>
    <property type="molecule type" value="Genomic_DNA"/>
</dbReference>
<keyword evidence="5" id="KW-0547">Nucleotide-binding</keyword>
<organism evidence="9">
    <name type="scientific">freshwater metagenome</name>
    <dbReference type="NCBI Taxonomy" id="449393"/>
    <lineage>
        <taxon>unclassified sequences</taxon>
        <taxon>metagenomes</taxon>
        <taxon>ecological metagenomes</taxon>
    </lineage>
</organism>
<evidence type="ECO:0000256" key="7">
    <source>
        <dbReference type="ARBA" id="ARBA00022840"/>
    </source>
</evidence>
<proteinExistence type="inferred from homology"/>
<dbReference type="InterPro" id="IPR000600">
    <property type="entry name" value="ROK"/>
</dbReference>
<dbReference type="Pfam" id="PF00480">
    <property type="entry name" value="ROK"/>
    <property type="match status" value="1"/>
</dbReference>
<protein>
    <recommendedName>
        <fullName evidence="3">Glucokinase</fullName>
        <ecNumber evidence="2">2.7.1.2</ecNumber>
    </recommendedName>
    <alternativeName>
        <fullName evidence="8">Glucose kinase</fullName>
    </alternativeName>
</protein>
<evidence type="ECO:0000256" key="1">
    <source>
        <dbReference type="ARBA" id="ARBA00006479"/>
    </source>
</evidence>
<dbReference type="CDD" id="cd24061">
    <property type="entry name" value="ASKHA_NBD_ROK_SgGLK-like"/>
    <property type="match status" value="1"/>
</dbReference>
<dbReference type="Gene3D" id="3.30.420.40">
    <property type="match status" value="2"/>
</dbReference>
<dbReference type="PANTHER" id="PTHR18964:SF173">
    <property type="entry name" value="GLUCOKINASE"/>
    <property type="match status" value="1"/>
</dbReference>
<evidence type="ECO:0000313" key="9">
    <source>
        <dbReference type="EMBL" id="CAB4584788.1"/>
    </source>
</evidence>
<evidence type="ECO:0000256" key="6">
    <source>
        <dbReference type="ARBA" id="ARBA00022777"/>
    </source>
</evidence>
<name>A0A6J6FK24_9ZZZZ</name>
<evidence type="ECO:0000256" key="4">
    <source>
        <dbReference type="ARBA" id="ARBA00022679"/>
    </source>
</evidence>
<dbReference type="InterPro" id="IPR043129">
    <property type="entry name" value="ATPase_NBD"/>
</dbReference>
<keyword evidence="6" id="KW-0418">Kinase</keyword>
<dbReference type="GO" id="GO:0004340">
    <property type="term" value="F:glucokinase activity"/>
    <property type="evidence" value="ECO:0007669"/>
    <property type="project" value="UniProtKB-EC"/>
</dbReference>
<dbReference type="EC" id="2.7.1.2" evidence="2"/>
<dbReference type="InterPro" id="IPR004654">
    <property type="entry name" value="ROK_glcA"/>
</dbReference>
<dbReference type="GO" id="GO:0005524">
    <property type="term" value="F:ATP binding"/>
    <property type="evidence" value="ECO:0007669"/>
    <property type="project" value="UniProtKB-KW"/>
</dbReference>
<gene>
    <name evidence="9" type="ORF">UFOPK1726_01156</name>
</gene>
<dbReference type="NCBIfam" id="TIGR00744">
    <property type="entry name" value="ROK_glcA_fam"/>
    <property type="match status" value="1"/>
</dbReference>
<evidence type="ECO:0000256" key="5">
    <source>
        <dbReference type="ARBA" id="ARBA00022741"/>
    </source>
</evidence>
<sequence length="313" mass="32061">MTLTIGIDIGGTKIAGGVIDSSGEILQRERIESPSDSRDQIVQAVVDLCHNLMSDHEVSAVGISSAGLINKVRNQILFSPNLDMTGSKIGEEVSTRIQLPVMLENDANCAAWGEFKFGAGVGYSNIVMLTVGTGLGSGVVIDNKLLIGGFGMAAESGHMVIKPEGQLCGCGQRGCLEQYASGQALTRNARSFVASGSPGAATLLKACNGDPTALTGPMVTAAAADGDPASISILAEAGKWLGYGMAAIAAILDPEIFVVGGGGGDAGDLILQPARDAFEQRLTARDHRPIAQIIAAKLGNDAGMIGVADLARL</sequence>
<evidence type="ECO:0000256" key="3">
    <source>
        <dbReference type="ARBA" id="ARBA00014701"/>
    </source>
</evidence>
<comment type="similarity">
    <text evidence="1">Belongs to the ROK (NagC/XylR) family.</text>
</comment>
<keyword evidence="4" id="KW-0808">Transferase</keyword>
<keyword evidence="7" id="KW-0067">ATP-binding</keyword>
<evidence type="ECO:0000256" key="2">
    <source>
        <dbReference type="ARBA" id="ARBA00012323"/>
    </source>
</evidence>
<dbReference type="SUPFAM" id="SSF53067">
    <property type="entry name" value="Actin-like ATPase domain"/>
    <property type="match status" value="1"/>
</dbReference>
<dbReference type="GO" id="GO:0006096">
    <property type="term" value="P:glycolytic process"/>
    <property type="evidence" value="ECO:0007669"/>
    <property type="project" value="InterPro"/>
</dbReference>
<dbReference type="PANTHER" id="PTHR18964">
    <property type="entry name" value="ROK (REPRESSOR, ORF, KINASE) FAMILY"/>
    <property type="match status" value="1"/>
</dbReference>
<dbReference type="InterPro" id="IPR049874">
    <property type="entry name" value="ROK_cs"/>
</dbReference>